<proteinExistence type="predicted"/>
<keyword evidence="1" id="KW-1133">Transmembrane helix</keyword>
<dbReference type="Proteomes" id="UP000190027">
    <property type="component" value="Unassembled WGS sequence"/>
</dbReference>
<dbReference type="RefSeq" id="WP_078717118.1">
    <property type="nucleotide sequence ID" value="NZ_FUYC01000005.1"/>
</dbReference>
<keyword evidence="1" id="KW-0812">Transmembrane</keyword>
<evidence type="ECO:0000313" key="2">
    <source>
        <dbReference type="EMBL" id="SKA82434.1"/>
    </source>
</evidence>
<reference evidence="2 3" key="1">
    <citation type="submission" date="2017-02" db="EMBL/GenBank/DDBJ databases">
        <authorList>
            <person name="Peterson S.W."/>
        </authorList>
    </citation>
    <scope>NUCLEOTIDE SEQUENCE [LARGE SCALE GENOMIC DNA]</scope>
    <source>
        <strain evidence="2 3">DSM 16080</strain>
    </source>
</reference>
<protein>
    <submittedName>
        <fullName evidence="2">Uncharacterized protein</fullName>
    </submittedName>
</protein>
<evidence type="ECO:0000256" key="1">
    <source>
        <dbReference type="SAM" id="Phobius"/>
    </source>
</evidence>
<keyword evidence="1" id="KW-0472">Membrane</keyword>
<keyword evidence="3" id="KW-1185">Reference proteome</keyword>
<dbReference type="AlphaFoldDB" id="A0A1T4WYP7"/>
<dbReference type="STRING" id="1121449.SAMN02745704_01556"/>
<accession>A0A1T4WYP7</accession>
<sequence>MTNPEQYRPQVRAYDPERIEDRASSGTKALFWVALALCVVLVGSLILRGGLTDADAELAVSVQDTTMDGAASESVPDALHLAVRTSAHAAGTALSR</sequence>
<evidence type="ECO:0000313" key="3">
    <source>
        <dbReference type="Proteomes" id="UP000190027"/>
    </source>
</evidence>
<gene>
    <name evidence="2" type="ORF">SAMN02745704_01556</name>
</gene>
<name>A0A1T4WYP7_9BACT</name>
<organism evidence="2 3">
    <name type="scientific">Paucidesulfovibrio gracilis DSM 16080</name>
    <dbReference type="NCBI Taxonomy" id="1121449"/>
    <lineage>
        <taxon>Bacteria</taxon>
        <taxon>Pseudomonadati</taxon>
        <taxon>Thermodesulfobacteriota</taxon>
        <taxon>Desulfovibrionia</taxon>
        <taxon>Desulfovibrionales</taxon>
        <taxon>Desulfovibrionaceae</taxon>
        <taxon>Paucidesulfovibrio</taxon>
    </lineage>
</organism>
<dbReference type="EMBL" id="FUYC01000005">
    <property type="protein sequence ID" value="SKA82434.1"/>
    <property type="molecule type" value="Genomic_DNA"/>
</dbReference>
<feature type="transmembrane region" description="Helical" evidence="1">
    <location>
        <begin position="29"/>
        <end position="47"/>
    </location>
</feature>